<proteinExistence type="predicted"/>
<keyword evidence="1" id="KW-1133">Transmembrane helix</keyword>
<dbReference type="EMBL" id="VXKE01000014">
    <property type="protein sequence ID" value="KAA8709651.1"/>
    <property type="molecule type" value="Genomic_DNA"/>
</dbReference>
<evidence type="ECO:0000313" key="3">
    <source>
        <dbReference type="Proteomes" id="UP000323707"/>
    </source>
</evidence>
<keyword evidence="1" id="KW-0812">Transmembrane</keyword>
<reference evidence="2 3" key="1">
    <citation type="submission" date="2019-09" db="EMBL/GenBank/DDBJ databases">
        <title>Draft genome sequence of various Type strains from the CCUG.</title>
        <authorList>
            <person name="Pineiro-Iglesias B."/>
            <person name="Tunovic T."/>
            <person name="Unosson C."/>
            <person name="Inganas E."/>
            <person name="Ohlen M."/>
            <person name="Cardew S."/>
            <person name="Jensie-Markopoulos S."/>
            <person name="Salva-Serra F."/>
            <person name="Jaen-Luchoro D."/>
            <person name="Karlsson R."/>
            <person name="Svensson-Stadler L."/>
            <person name="Chun J."/>
            <person name="Moore E."/>
        </authorList>
    </citation>
    <scope>NUCLEOTIDE SEQUENCE [LARGE SCALE GENOMIC DNA]</scope>
    <source>
        <strain evidence="2 3">CCUG 32756T</strain>
    </source>
</reference>
<dbReference type="RefSeq" id="WP_150337349.1">
    <property type="nucleotide sequence ID" value="NZ_JAERIX010000046.1"/>
</dbReference>
<dbReference type="Proteomes" id="UP000323707">
    <property type="component" value="Unassembled WGS sequence"/>
</dbReference>
<evidence type="ECO:0000256" key="1">
    <source>
        <dbReference type="SAM" id="Phobius"/>
    </source>
</evidence>
<dbReference type="AlphaFoldDB" id="A0A5M9QN28"/>
<evidence type="ECO:0000313" key="2">
    <source>
        <dbReference type="EMBL" id="KAA8709651.1"/>
    </source>
</evidence>
<protein>
    <recommendedName>
        <fullName evidence="4">LPS export ABC transporter periplasmic protein LptC</fullName>
    </recommendedName>
</protein>
<evidence type="ECO:0008006" key="4">
    <source>
        <dbReference type="Google" id="ProtNLM"/>
    </source>
</evidence>
<sequence length="209" mass="23938">MNSSHNTPHNPSWRKLLYALKPYCNVAYSMHWFFALTLAGIFAFIIIFARDTQAILLKQSQMPLVELYDFSIYQATNTGVETHIKGTKALRYAEYEQSFETILRKIQPRLPNAPRITEYIYGQEITRTGNIYTFNKGGVYAKNSGEVFYSKRAKYDAKNEIFTGIGAFWASSVEGSMEGQNIIYNQKLQTTTANSVTARIDLQAQRDRK</sequence>
<accession>A0A5M9QN28</accession>
<gene>
    <name evidence="2" type="ORF">F4V45_05130</name>
</gene>
<comment type="caution">
    <text evidence="2">The sequence shown here is derived from an EMBL/GenBank/DDBJ whole genome shotgun (WGS) entry which is preliminary data.</text>
</comment>
<name>A0A5M9QN28_9HELI</name>
<feature type="transmembrane region" description="Helical" evidence="1">
    <location>
        <begin position="30"/>
        <end position="49"/>
    </location>
</feature>
<keyword evidence="1" id="KW-0472">Membrane</keyword>
<organism evidence="2 3">
    <name type="scientific">Helicobacter canis</name>
    <dbReference type="NCBI Taxonomy" id="29419"/>
    <lineage>
        <taxon>Bacteria</taxon>
        <taxon>Pseudomonadati</taxon>
        <taxon>Campylobacterota</taxon>
        <taxon>Epsilonproteobacteria</taxon>
        <taxon>Campylobacterales</taxon>
        <taxon>Helicobacteraceae</taxon>
        <taxon>Helicobacter</taxon>
    </lineage>
</organism>